<dbReference type="STRING" id="391587.KAOT1_19097"/>
<dbReference type="Proteomes" id="UP000002945">
    <property type="component" value="Unassembled WGS sequence"/>
</dbReference>
<proteinExistence type="predicted"/>
<protein>
    <submittedName>
        <fullName evidence="1">Uncharacterized protein</fullName>
    </submittedName>
</protein>
<comment type="caution">
    <text evidence="1">The sequence shown here is derived from an EMBL/GenBank/DDBJ whole genome shotgun (WGS) entry which is preliminary data.</text>
</comment>
<dbReference type="EMBL" id="ABIB01000002">
    <property type="protein sequence ID" value="EDP97300.1"/>
    <property type="molecule type" value="Genomic_DNA"/>
</dbReference>
<organism evidence="1 2">
    <name type="scientific">Kordia algicida OT-1</name>
    <dbReference type="NCBI Taxonomy" id="391587"/>
    <lineage>
        <taxon>Bacteria</taxon>
        <taxon>Pseudomonadati</taxon>
        <taxon>Bacteroidota</taxon>
        <taxon>Flavobacteriia</taxon>
        <taxon>Flavobacteriales</taxon>
        <taxon>Flavobacteriaceae</taxon>
        <taxon>Kordia</taxon>
    </lineage>
</organism>
<name>A9DNX0_9FLAO</name>
<sequence length="71" mass="8675">MREFEDELEKLKRLYDEGFLKDEDLIKKLHEIIKRKESLKKSVRDQQDWNLDFTTQNFTVNDLLFLVNSLN</sequence>
<evidence type="ECO:0000313" key="2">
    <source>
        <dbReference type="Proteomes" id="UP000002945"/>
    </source>
</evidence>
<keyword evidence="2" id="KW-1185">Reference proteome</keyword>
<dbReference type="OrthoDB" id="9930066at2"/>
<accession>A9DNX0</accession>
<dbReference type="RefSeq" id="WP_007096351.1">
    <property type="nucleotide sequence ID" value="NZ_CP142125.1"/>
</dbReference>
<evidence type="ECO:0000313" key="1">
    <source>
        <dbReference type="EMBL" id="EDP97300.1"/>
    </source>
</evidence>
<dbReference type="HOGENOM" id="CLU_2734777_0_0_10"/>
<gene>
    <name evidence="1" type="ORF">KAOT1_19097</name>
</gene>
<dbReference type="AlphaFoldDB" id="A9DNX0"/>
<reference evidence="1 2" key="1">
    <citation type="journal article" date="2011" name="J. Bacteriol.">
        <title>Genome sequence of the algicidal bacterium Kordia algicida OT-1.</title>
        <authorList>
            <person name="Lee H.S."/>
            <person name="Kang S.G."/>
            <person name="Kwon K.K."/>
            <person name="Lee J.H."/>
            <person name="Kim S.J."/>
        </authorList>
    </citation>
    <scope>NUCLEOTIDE SEQUENCE [LARGE SCALE GENOMIC DNA]</scope>
    <source>
        <strain evidence="1 2">OT-1</strain>
    </source>
</reference>